<feature type="transmembrane region" description="Helical" evidence="1">
    <location>
        <begin position="70"/>
        <end position="87"/>
    </location>
</feature>
<protein>
    <submittedName>
        <fullName evidence="2">Branched-chain amino acid transport protein</fullName>
    </submittedName>
</protein>
<evidence type="ECO:0000256" key="1">
    <source>
        <dbReference type="SAM" id="Phobius"/>
    </source>
</evidence>
<reference evidence="3" key="1">
    <citation type="submission" date="2016-01" db="EMBL/GenBank/DDBJ databases">
        <authorList>
            <person name="Mitreva M."/>
            <person name="Pepin K.H."/>
            <person name="Mihindukulasuriya K.A."/>
            <person name="Fulton R."/>
            <person name="Fronick C."/>
            <person name="O'Laughlin M."/>
            <person name="Miner T."/>
            <person name="Herter B."/>
            <person name="Rosa B.A."/>
            <person name="Cordes M."/>
            <person name="Tomlinson C."/>
            <person name="Wollam A."/>
            <person name="Palsikar V.B."/>
            <person name="Mardis E.R."/>
            <person name="Wilson R.K."/>
        </authorList>
    </citation>
    <scope>NUCLEOTIDE SEQUENCE [LARGE SCALE GENOMIC DNA]</scope>
    <source>
        <strain evidence="3">DNF00019</strain>
    </source>
</reference>
<name>A0A133XV56_9ACTN</name>
<keyword evidence="1" id="KW-0472">Membrane</keyword>
<dbReference type="EMBL" id="LSCR01000011">
    <property type="protein sequence ID" value="KXB34821.1"/>
    <property type="molecule type" value="Genomic_DNA"/>
</dbReference>
<keyword evidence="1" id="KW-1133">Transmembrane helix</keyword>
<dbReference type="AlphaFoldDB" id="A0A133XV56"/>
<evidence type="ECO:0000313" key="3">
    <source>
        <dbReference type="Proteomes" id="UP000070675"/>
    </source>
</evidence>
<dbReference type="RefSeq" id="WP_066305251.1">
    <property type="nucleotide sequence ID" value="NZ_KQ959491.1"/>
</dbReference>
<dbReference type="STRING" id="1393034.HMPREF3192_00716"/>
<dbReference type="Pfam" id="PF05437">
    <property type="entry name" value="AzlD"/>
    <property type="match status" value="1"/>
</dbReference>
<keyword evidence="3" id="KW-1185">Reference proteome</keyword>
<comment type="caution">
    <text evidence="2">The sequence shown here is derived from an EMBL/GenBank/DDBJ whole genome shotgun (WGS) entry which is preliminary data.</text>
</comment>
<proteinExistence type="predicted"/>
<evidence type="ECO:0000313" key="2">
    <source>
        <dbReference type="EMBL" id="KXB34821.1"/>
    </source>
</evidence>
<dbReference type="PATRIC" id="fig|1393034.3.peg.692"/>
<dbReference type="InterPro" id="IPR008407">
    <property type="entry name" value="Brnchd-chn_aa_trnsp_AzlD"/>
</dbReference>
<dbReference type="Proteomes" id="UP000070675">
    <property type="component" value="Unassembled WGS sequence"/>
</dbReference>
<organism evidence="2 3">
    <name type="scientific">Atopobium deltae</name>
    <dbReference type="NCBI Taxonomy" id="1393034"/>
    <lineage>
        <taxon>Bacteria</taxon>
        <taxon>Bacillati</taxon>
        <taxon>Actinomycetota</taxon>
        <taxon>Coriobacteriia</taxon>
        <taxon>Coriobacteriales</taxon>
        <taxon>Atopobiaceae</taxon>
        <taxon>Atopobium</taxon>
    </lineage>
</organism>
<sequence>MSLSLSTIDFLIIFGCCTVTILLFRIAPMLMLKGKVLPHRVKDAVSLIPLAAFAALLANDLLSPHMFEKGIVQGLVPLIAAAAVIVVARITRSLVWCVVVGLAGFTLLTMVFPG</sequence>
<feature type="transmembrane region" description="Helical" evidence="1">
    <location>
        <begin position="94"/>
        <end position="112"/>
    </location>
</feature>
<feature type="transmembrane region" description="Helical" evidence="1">
    <location>
        <begin position="44"/>
        <end position="64"/>
    </location>
</feature>
<accession>A0A133XV56</accession>
<gene>
    <name evidence="2" type="ORF">HMPREF3192_00716</name>
</gene>
<keyword evidence="1" id="KW-0812">Transmembrane</keyword>
<feature type="transmembrane region" description="Helical" evidence="1">
    <location>
        <begin position="12"/>
        <end position="32"/>
    </location>
</feature>